<dbReference type="eggNOG" id="COG2859">
    <property type="taxonomic scope" value="Bacteria"/>
</dbReference>
<organism evidence="1 2">
    <name type="scientific">Lacrimispora saccharolytica (strain ATCC 35040 / DSM 2544 / NRCC 2533 / WM1)</name>
    <name type="common">Clostridium saccharolyticum</name>
    <dbReference type="NCBI Taxonomy" id="610130"/>
    <lineage>
        <taxon>Bacteria</taxon>
        <taxon>Bacillati</taxon>
        <taxon>Bacillota</taxon>
        <taxon>Clostridia</taxon>
        <taxon>Lachnospirales</taxon>
        <taxon>Lachnospiraceae</taxon>
        <taxon>Lacrimispora</taxon>
    </lineage>
</organism>
<reference evidence="1" key="1">
    <citation type="submission" date="2010-07" db="EMBL/GenBank/DDBJ databases">
        <title>Complete sequence of Clostridium saccharolyticum WM1.</title>
        <authorList>
            <consortium name="US DOE Joint Genome Institute"/>
            <person name="Lucas S."/>
            <person name="Copeland A."/>
            <person name="Lapidus A."/>
            <person name="Cheng J.-F."/>
            <person name="Bruce D."/>
            <person name="Goodwin L."/>
            <person name="Pitluck S."/>
            <person name="Chertkov O."/>
            <person name="Detter J.C."/>
            <person name="Han C."/>
            <person name="Tapia R."/>
            <person name="Land M."/>
            <person name="Hauser L."/>
            <person name="Chang Y.-J."/>
            <person name="Jeffries C."/>
            <person name="Kyrpides N."/>
            <person name="Ivanova N."/>
            <person name="Mikhailova N."/>
            <person name="Mouttaki H."/>
            <person name="Lin L."/>
            <person name="Zhou J."/>
            <person name="Hemme C.L."/>
            <person name="Woyke T."/>
        </authorList>
    </citation>
    <scope>NUCLEOTIDE SEQUENCE [LARGE SCALE GENOMIC DNA]</scope>
    <source>
        <strain evidence="1">WM1</strain>
    </source>
</reference>
<dbReference type="PANTHER" id="PTHR34387:SF2">
    <property type="entry name" value="SLR1258 PROTEIN"/>
    <property type="match status" value="1"/>
</dbReference>
<evidence type="ECO:0000313" key="1">
    <source>
        <dbReference type="EMBL" id="ADL04417.1"/>
    </source>
</evidence>
<dbReference type="PIRSF" id="PIRSF029033">
    <property type="entry name" value="UCP029033"/>
    <property type="match status" value="1"/>
</dbReference>
<dbReference type="PaxDb" id="610130-Closa_1834"/>
<sequence length="248" mass="26938">MNEMNKRSVSIIAVAIILATGVIGAALILTNGIVKVKASKTNVVVTGSAKQQISSDLIVWTGSFNAQSANLQDAYTKLEAGRDKVSAYLTGNGIAKDDFVFSAITTTVNYAMNEYGNYTNEIDNYALSQTVTISSGEIDKITEISRNATELLNQDVAFESDPPQYFYTKLADLKVAMLAEATKDARKRAEMIVENAGNKLGDLKYADMGVMQITPLYSNEVDDYGINDTSSLEKEITAVVHCQFEIAK</sequence>
<dbReference type="KEGG" id="csh:Closa_1834"/>
<dbReference type="RefSeq" id="WP_013272506.1">
    <property type="nucleotide sequence ID" value="NC_014376.1"/>
</dbReference>
<dbReference type="EMBL" id="CP002109">
    <property type="protein sequence ID" value="ADL04417.1"/>
    <property type="molecule type" value="Genomic_DNA"/>
</dbReference>
<dbReference type="Pfam" id="PF04402">
    <property type="entry name" value="SIMPL"/>
    <property type="match status" value="1"/>
</dbReference>
<dbReference type="Gene3D" id="3.30.70.2970">
    <property type="entry name" value="Protein of unknown function (DUF541), domain 2"/>
    <property type="match status" value="1"/>
</dbReference>
<dbReference type="PANTHER" id="PTHR34387">
    <property type="entry name" value="SLR1258 PROTEIN"/>
    <property type="match status" value="1"/>
</dbReference>
<dbReference type="InterPro" id="IPR052022">
    <property type="entry name" value="26kDa_periplasmic_antigen"/>
</dbReference>
<gene>
    <name evidence="1" type="ordered locus">Closa_1834</name>
</gene>
<dbReference type="STRING" id="610130.Closa_1834"/>
<dbReference type="InterPro" id="IPR016907">
    <property type="entry name" value="UCP029033"/>
</dbReference>
<evidence type="ECO:0000313" key="2">
    <source>
        <dbReference type="Proteomes" id="UP000001662"/>
    </source>
</evidence>
<protein>
    <recommendedName>
        <fullName evidence="3">SIMPL domain-containing protein</fullName>
    </recommendedName>
</protein>
<dbReference type="HOGENOM" id="CLU_077423_0_0_9"/>
<dbReference type="Proteomes" id="UP000001662">
    <property type="component" value="Chromosome"/>
</dbReference>
<dbReference type="Gene3D" id="3.30.110.170">
    <property type="entry name" value="Protein of unknown function (DUF541), domain 1"/>
    <property type="match status" value="1"/>
</dbReference>
<dbReference type="AlphaFoldDB" id="D9QZW6"/>
<dbReference type="InterPro" id="IPR007497">
    <property type="entry name" value="SIMPL/DUF541"/>
</dbReference>
<dbReference type="GO" id="GO:0006974">
    <property type="term" value="P:DNA damage response"/>
    <property type="evidence" value="ECO:0007669"/>
    <property type="project" value="TreeGrafter"/>
</dbReference>
<accession>D9QZW6</accession>
<keyword evidence="2" id="KW-1185">Reference proteome</keyword>
<evidence type="ECO:0008006" key="3">
    <source>
        <dbReference type="Google" id="ProtNLM"/>
    </source>
</evidence>
<name>D9QZW6_LACSW</name>
<proteinExistence type="predicted"/>